<dbReference type="Pfam" id="PF14309">
    <property type="entry name" value="DUF4378"/>
    <property type="match status" value="1"/>
</dbReference>
<reference evidence="6 7" key="1">
    <citation type="journal article" date="2013" name="Front. Plant Sci.">
        <title>The Reference Genome of the Halophytic Plant Eutrema salsugineum.</title>
        <authorList>
            <person name="Yang R."/>
            <person name="Jarvis D.E."/>
            <person name="Chen H."/>
            <person name="Beilstein M.A."/>
            <person name="Grimwood J."/>
            <person name="Jenkins J."/>
            <person name="Shu S."/>
            <person name="Prochnik S."/>
            <person name="Xin M."/>
            <person name="Ma C."/>
            <person name="Schmutz J."/>
            <person name="Wing R.A."/>
            <person name="Mitchell-Olds T."/>
            <person name="Schumaker K.S."/>
            <person name="Wang X."/>
        </authorList>
    </citation>
    <scope>NUCLEOTIDE SEQUENCE [LARGE SCALE GENOMIC DNA]</scope>
</reference>
<protein>
    <recommendedName>
        <fullName evidence="8">DUF4378 domain-containing protein</fullName>
    </recommendedName>
</protein>
<dbReference type="KEGG" id="eus:EUTSA_v10016240mg"/>
<dbReference type="InterPro" id="IPR032795">
    <property type="entry name" value="DUF3741-assoc"/>
</dbReference>
<dbReference type="OrthoDB" id="1925259at2759"/>
<dbReference type="InterPro" id="IPR025486">
    <property type="entry name" value="DUF4378"/>
</dbReference>
<dbReference type="eggNOG" id="ENOG502QSHY">
    <property type="taxonomic scope" value="Eukaryota"/>
</dbReference>
<feature type="coiled-coil region" evidence="1">
    <location>
        <begin position="643"/>
        <end position="670"/>
    </location>
</feature>
<feature type="region of interest" description="Disordered" evidence="2">
    <location>
        <begin position="199"/>
        <end position="288"/>
    </location>
</feature>
<gene>
    <name evidence="6" type="ORF">EUTSA_v10016240mg</name>
</gene>
<feature type="compositionally biased region" description="Polar residues" evidence="2">
    <location>
        <begin position="252"/>
        <end position="268"/>
    </location>
</feature>
<feature type="compositionally biased region" description="Low complexity" evidence="2">
    <location>
        <begin position="521"/>
        <end position="539"/>
    </location>
</feature>
<dbReference type="Proteomes" id="UP000030689">
    <property type="component" value="Unassembled WGS sequence"/>
</dbReference>
<evidence type="ECO:0008006" key="8">
    <source>
        <dbReference type="Google" id="ProtNLM"/>
    </source>
</evidence>
<dbReference type="OMA" id="TNMIQER"/>
<sequence length="849" mass="96144">MSVQNGSRSRSPSIIARLMGLDGLPPQSSPHREDKSVENQQRRPIRSEKALGKKTYGDHESSSRGLMDEQRFKDVFEVLDAEKESRSLHQRRVNANLTEAEMAFIRQKFMEAKRLSTDEKLRYSKEFNETLEALDSNKDLLLKFIHHPDSLFTEHLPDLQSIAPKPHCSQATTLKLSNSPNHVDNVRTLKVDRELVGRSHRSHQWHGGGANPCHSNTRSVPYDDTVDLSKKQRKKRSGLKPTEIVVLKPNLGKSQTTGRTLPSQSSSSDEVRADRRLPCTSNQESKAFGGLKAKEDVTILRHKPRDPRAIARIVSRQMKASCGNSMNFEISRFRGYAGDESSSGSDSSSESKLVSVISGARTDVARKKQRRYLPSRSPESSVSKEAMRRLSERWKMAHKSEREIEIRRRNTLAEMLATSDRESRPAGFDGITFEEGIGKRLECNVGPSELPEPIRISSRDGWKGTGRRNLSKPRTIMHEDRTCGYTIVLPKKLITRDELEKGSCFHHREYFFSNNSTPFSVSSQFPDSSSSEINRPSSSKILQVDGELSEDKLPSIKTVNADSENGSYYEDAKSTPSLESLHLSEVTSLTDHDISGSLTEEVDHSSIPQLQPQESAEEGNQLSPVSILQTSSHDEFSSSSECFESLSADLQGLRMQLQQLKRESGTYNEDPMLISSDEDSNQDESSIVTDKTVITQEPGEDWKSLYLADVLANCKFSDLSPQSFVETWHSFESPVDPSLFENLEKKYTYSSLKTSSRLERKLLFDRINSEILEFFEQFKDLQPTKVCPKWEINKIQETLREMVTIKFMKPSRETKEKRLQWPSLEDDIEVIGKEIEEMLTDGLIAELVI</sequence>
<evidence type="ECO:0000313" key="7">
    <source>
        <dbReference type="Proteomes" id="UP000030689"/>
    </source>
</evidence>
<dbReference type="STRING" id="72664.V4LP70"/>
<evidence type="ECO:0000259" key="3">
    <source>
        <dbReference type="Pfam" id="PF12552"/>
    </source>
</evidence>
<dbReference type="Pfam" id="PF14383">
    <property type="entry name" value="VARLMGL"/>
    <property type="match status" value="1"/>
</dbReference>
<dbReference type="EMBL" id="KI517385">
    <property type="protein sequence ID" value="ESQ52375.1"/>
    <property type="molecule type" value="Genomic_DNA"/>
</dbReference>
<evidence type="ECO:0000259" key="5">
    <source>
        <dbReference type="Pfam" id="PF14383"/>
    </source>
</evidence>
<feature type="region of interest" description="Disordered" evidence="2">
    <location>
        <begin position="1"/>
        <end position="66"/>
    </location>
</feature>
<organism evidence="6 7">
    <name type="scientific">Eutrema salsugineum</name>
    <name type="common">Saltwater cress</name>
    <name type="synonym">Sisymbrium salsugineum</name>
    <dbReference type="NCBI Taxonomy" id="72664"/>
    <lineage>
        <taxon>Eukaryota</taxon>
        <taxon>Viridiplantae</taxon>
        <taxon>Streptophyta</taxon>
        <taxon>Embryophyta</taxon>
        <taxon>Tracheophyta</taxon>
        <taxon>Spermatophyta</taxon>
        <taxon>Magnoliopsida</taxon>
        <taxon>eudicotyledons</taxon>
        <taxon>Gunneridae</taxon>
        <taxon>Pentapetalae</taxon>
        <taxon>rosids</taxon>
        <taxon>malvids</taxon>
        <taxon>Brassicales</taxon>
        <taxon>Brassicaceae</taxon>
        <taxon>Eutremeae</taxon>
        <taxon>Eutrema</taxon>
    </lineage>
</organism>
<evidence type="ECO:0000256" key="2">
    <source>
        <dbReference type="SAM" id="MobiDB-lite"/>
    </source>
</evidence>
<dbReference type="PANTHER" id="PTHR46836:SF9">
    <property type="entry name" value="DUF4378 DOMAIN-CONTAINING PROTEIN"/>
    <property type="match status" value="1"/>
</dbReference>
<feature type="domain" description="DUF4378" evidence="4">
    <location>
        <begin position="706"/>
        <end position="846"/>
    </location>
</feature>
<evidence type="ECO:0000313" key="6">
    <source>
        <dbReference type="EMBL" id="ESQ52375.1"/>
    </source>
</evidence>
<feature type="region of interest" description="Disordered" evidence="2">
    <location>
        <begin position="521"/>
        <end position="540"/>
    </location>
</feature>
<feature type="compositionally biased region" description="Basic and acidic residues" evidence="2">
    <location>
        <begin position="30"/>
        <end position="66"/>
    </location>
</feature>
<dbReference type="Gramene" id="ESQ52375">
    <property type="protein sequence ID" value="ESQ52375"/>
    <property type="gene ID" value="EUTSA_v10016240mg"/>
</dbReference>
<evidence type="ECO:0000256" key="1">
    <source>
        <dbReference type="SAM" id="Coils"/>
    </source>
</evidence>
<feature type="region of interest" description="Disordered" evidence="2">
    <location>
        <begin position="367"/>
        <end position="386"/>
    </location>
</feature>
<evidence type="ECO:0000259" key="4">
    <source>
        <dbReference type="Pfam" id="PF14309"/>
    </source>
</evidence>
<dbReference type="AlphaFoldDB" id="V4LP70"/>
<dbReference type="InterPro" id="IPR022212">
    <property type="entry name" value="DUF3741"/>
</dbReference>
<proteinExistence type="predicted"/>
<feature type="compositionally biased region" description="Polar residues" evidence="2">
    <location>
        <begin position="557"/>
        <end position="566"/>
    </location>
</feature>
<feature type="compositionally biased region" description="Polar residues" evidence="2">
    <location>
        <begin position="612"/>
        <end position="630"/>
    </location>
</feature>
<name>V4LP70_EUTSA</name>
<feature type="domain" description="DUF3741" evidence="3">
    <location>
        <begin position="106"/>
        <end position="150"/>
    </location>
</feature>
<feature type="region of interest" description="Disordered" evidence="2">
    <location>
        <begin position="612"/>
        <end position="631"/>
    </location>
</feature>
<dbReference type="Pfam" id="PF12552">
    <property type="entry name" value="DUF3741"/>
    <property type="match status" value="1"/>
</dbReference>
<feature type="domain" description="DUF3741" evidence="5">
    <location>
        <begin position="6"/>
        <end position="29"/>
    </location>
</feature>
<keyword evidence="1" id="KW-0175">Coiled coil</keyword>
<accession>V4LP70</accession>
<feature type="region of interest" description="Disordered" evidence="2">
    <location>
        <begin position="553"/>
        <end position="576"/>
    </location>
</feature>
<dbReference type="PANTHER" id="PTHR46836">
    <property type="entry name" value="AFADIN"/>
    <property type="match status" value="1"/>
</dbReference>
<keyword evidence="7" id="KW-1185">Reference proteome</keyword>
<feature type="compositionally biased region" description="Polar residues" evidence="2">
    <location>
        <begin position="1"/>
        <end position="12"/>
    </location>
</feature>